<reference evidence="5 6" key="1">
    <citation type="submission" date="2016-06" db="EMBL/GenBank/DDBJ databases">
        <title>Complete genome sequences of Bordetella bronchialis and Bordetella flabilis.</title>
        <authorList>
            <person name="LiPuma J.J."/>
            <person name="Spilker T."/>
        </authorList>
    </citation>
    <scope>NUCLEOTIDE SEQUENCE [LARGE SCALE GENOMIC DNA]</scope>
    <source>
        <strain evidence="5 6">AU17976</strain>
    </source>
</reference>
<dbReference type="Gene3D" id="3.20.20.140">
    <property type="entry name" value="Metal-dependent hydrolases"/>
    <property type="match status" value="1"/>
</dbReference>
<dbReference type="InterPro" id="IPR006680">
    <property type="entry name" value="Amidohydro-rel"/>
</dbReference>
<dbReference type="InterPro" id="IPR011059">
    <property type="entry name" value="Metal-dep_hydrolase_composite"/>
</dbReference>
<keyword evidence="2 5" id="KW-0378">Hydrolase</keyword>
<gene>
    <name evidence="5" type="ORF">BAU08_21955</name>
</gene>
<proteinExistence type="inferred from homology"/>
<evidence type="ECO:0000256" key="3">
    <source>
        <dbReference type="SAM" id="MobiDB-lite"/>
    </source>
</evidence>
<dbReference type="GO" id="GO:0016810">
    <property type="term" value="F:hydrolase activity, acting on carbon-nitrogen (but not peptide) bonds"/>
    <property type="evidence" value="ECO:0007669"/>
    <property type="project" value="InterPro"/>
</dbReference>
<dbReference type="STRING" id="463025.BAU08_21955"/>
<dbReference type="InterPro" id="IPR032466">
    <property type="entry name" value="Metal_Hydrolase"/>
</dbReference>
<dbReference type="PANTHER" id="PTHR43794">
    <property type="entry name" value="AMINOHYDROLASE SSNA-RELATED"/>
    <property type="match status" value="1"/>
</dbReference>
<dbReference type="PANTHER" id="PTHR43794:SF11">
    <property type="entry name" value="AMIDOHYDROLASE-RELATED DOMAIN-CONTAINING PROTEIN"/>
    <property type="match status" value="1"/>
</dbReference>
<dbReference type="SUPFAM" id="SSF51556">
    <property type="entry name" value="Metallo-dependent hydrolases"/>
    <property type="match status" value="1"/>
</dbReference>
<dbReference type="AlphaFoldDB" id="A0A193G1W3"/>
<dbReference type="InterPro" id="IPR050287">
    <property type="entry name" value="MTA/SAH_deaminase"/>
</dbReference>
<dbReference type="Proteomes" id="UP000092213">
    <property type="component" value="Chromosome"/>
</dbReference>
<evidence type="ECO:0000256" key="1">
    <source>
        <dbReference type="ARBA" id="ARBA00006745"/>
    </source>
</evidence>
<evidence type="ECO:0000259" key="4">
    <source>
        <dbReference type="Pfam" id="PF01979"/>
    </source>
</evidence>
<name>A0A193G1W3_9BORD</name>
<organism evidence="5 6">
    <name type="scientific">Bordetella bronchialis</name>
    <dbReference type="NCBI Taxonomy" id="463025"/>
    <lineage>
        <taxon>Bacteria</taxon>
        <taxon>Pseudomonadati</taxon>
        <taxon>Pseudomonadota</taxon>
        <taxon>Betaproteobacteria</taxon>
        <taxon>Burkholderiales</taxon>
        <taxon>Alcaligenaceae</taxon>
        <taxon>Bordetella</taxon>
    </lineage>
</organism>
<comment type="similarity">
    <text evidence="1">Belongs to the metallo-dependent hydrolases superfamily. ATZ/TRZ family.</text>
</comment>
<evidence type="ECO:0000256" key="2">
    <source>
        <dbReference type="ARBA" id="ARBA00022801"/>
    </source>
</evidence>
<dbReference type="EMBL" id="CP016171">
    <property type="protein sequence ID" value="ANN73663.1"/>
    <property type="molecule type" value="Genomic_DNA"/>
</dbReference>
<sequence length="482" mass="50598">MKARANAEAGAGAAARFDLLIAGATALTADPARPCIEAACIGVRDGRIAWIGDAPPPGATATRTLDGTGHVATPGFVNVHTHSVLTLVRGVAADLGFAPSYTPGIPKASDLDEEQACALARLGVMEALLAGSTVIGDHFTHADSTTAAVADLGPRIAASWRILDVDFDRVARSREWVHDPAIGQALLERGLALADRWAGHPRVTVQLAAHAADTCSDALLAQVARHAGQRQLRVNTHLGQSQAEVDRVRARKGRTSTQAMEEAGLLNDRLIAGHCIYVTPDDAARLAAAGAHVAHIPKCNAASGRLAPLPMLRRAGLNIALATDTQHGDMVELMRWALATARIQEGKVDDTWQPADVFHMATQGGADALGLGHRLGSLTVGKDADIVLLDASRPHWVPLTDPLGTLVHTGQGRDVRTVIVAGEIVVEQGRPLRADLSSLCEQAGRVARQVWDKARARNGGQEAGLRRPGRAGPDARLGLAGR</sequence>
<dbReference type="RefSeq" id="WP_066671693.1">
    <property type="nucleotide sequence ID" value="NZ_CP016171.1"/>
</dbReference>
<dbReference type="Pfam" id="PF01979">
    <property type="entry name" value="Amidohydro_1"/>
    <property type="match status" value="1"/>
</dbReference>
<feature type="region of interest" description="Disordered" evidence="3">
    <location>
        <begin position="457"/>
        <end position="482"/>
    </location>
</feature>
<evidence type="ECO:0000313" key="6">
    <source>
        <dbReference type="Proteomes" id="UP000092213"/>
    </source>
</evidence>
<evidence type="ECO:0000313" key="5">
    <source>
        <dbReference type="EMBL" id="ANN73663.1"/>
    </source>
</evidence>
<dbReference type="SUPFAM" id="SSF51338">
    <property type="entry name" value="Composite domain of metallo-dependent hydrolases"/>
    <property type="match status" value="1"/>
</dbReference>
<feature type="domain" description="Amidohydrolase-related" evidence="4">
    <location>
        <begin position="72"/>
        <end position="425"/>
    </location>
</feature>
<protein>
    <submittedName>
        <fullName evidence="5">Hydrolase</fullName>
    </submittedName>
</protein>
<dbReference type="Gene3D" id="2.30.40.10">
    <property type="entry name" value="Urease, subunit C, domain 1"/>
    <property type="match status" value="1"/>
</dbReference>
<accession>A0A193G1W3</accession>